<reference evidence="1 2" key="1">
    <citation type="submission" date="2020-07" db="EMBL/GenBank/DDBJ databases">
        <authorList>
            <person name="Feng X."/>
        </authorList>
    </citation>
    <scope>NUCLEOTIDE SEQUENCE [LARGE SCALE GENOMIC DNA]</scope>
    <source>
        <strain evidence="1 2">JCM23202</strain>
    </source>
</reference>
<comment type="caution">
    <text evidence="1">The sequence shown here is derived from an EMBL/GenBank/DDBJ whole genome shotgun (WGS) entry which is preliminary data.</text>
</comment>
<dbReference type="RefSeq" id="WP_185660193.1">
    <property type="nucleotide sequence ID" value="NZ_CAWPOO010000010.1"/>
</dbReference>
<sequence length="113" mass="12694">MNLERTKALIHDGIDRSDPNQSLLNLLESTIELLNIEGNDFIWSSWNSSEEAIAEIQKIKESILSGVLPPNLEVSVLFAPTGPIQEVSLSSGWADTFLKIAERFDEIENLLWK</sequence>
<gene>
    <name evidence="1" type="ORF">H5P27_09620</name>
</gene>
<organism evidence="1 2">
    <name type="scientific">Pelagicoccus albus</name>
    <dbReference type="NCBI Taxonomy" id="415222"/>
    <lineage>
        <taxon>Bacteria</taxon>
        <taxon>Pseudomonadati</taxon>
        <taxon>Verrucomicrobiota</taxon>
        <taxon>Opitutia</taxon>
        <taxon>Puniceicoccales</taxon>
        <taxon>Pelagicoccaceae</taxon>
        <taxon>Pelagicoccus</taxon>
    </lineage>
</organism>
<evidence type="ECO:0000313" key="1">
    <source>
        <dbReference type="EMBL" id="MBC2606306.1"/>
    </source>
</evidence>
<dbReference type="AlphaFoldDB" id="A0A7X1E8I5"/>
<dbReference type="Proteomes" id="UP000526501">
    <property type="component" value="Unassembled WGS sequence"/>
</dbReference>
<proteinExistence type="predicted"/>
<dbReference type="EMBL" id="JACHVC010000010">
    <property type="protein sequence ID" value="MBC2606306.1"/>
    <property type="molecule type" value="Genomic_DNA"/>
</dbReference>
<keyword evidence="2" id="KW-1185">Reference proteome</keyword>
<evidence type="ECO:0000313" key="2">
    <source>
        <dbReference type="Proteomes" id="UP000526501"/>
    </source>
</evidence>
<protein>
    <submittedName>
        <fullName evidence="1">Uncharacterized protein</fullName>
    </submittedName>
</protein>
<name>A0A7X1E8I5_9BACT</name>
<accession>A0A7X1E8I5</accession>